<dbReference type="eggNOG" id="ENOG502ZKV8">
    <property type="taxonomic scope" value="Bacteria"/>
</dbReference>
<feature type="compositionally biased region" description="Basic residues" evidence="1">
    <location>
        <begin position="240"/>
        <end position="250"/>
    </location>
</feature>
<feature type="region of interest" description="Disordered" evidence="1">
    <location>
        <begin position="206"/>
        <end position="250"/>
    </location>
</feature>
<sequence length="250" mass="28538">MLLERLLDHFDTYTVLHIDVNAVRDQLVDMGVSDEIRFHFVNMDKEKIRGFLYRYARHDVPYGEPILCADIVIAVDMGDEDEAWKRLVAVKELLHITDSPSLSAESERAVDNLYDRFSVPPELRRHSPLEVGNRSFLNDEVRIYAALAVLVPAGCRELLRQLKAEDKLEEWEIAQIAKVPARYIPILLNEGFDAFIRELITWEKSEQKTEKPTDSAANDSAESQSQTDAAKPAESASPRAVRRKPPRDPK</sequence>
<comment type="caution">
    <text evidence="2">The sequence shown here is derived from an EMBL/GenBank/DDBJ whole genome shotgun (WGS) entry which is preliminary data.</text>
</comment>
<accession>A0A0A1W9E5</accession>
<evidence type="ECO:0000313" key="3">
    <source>
        <dbReference type="Proteomes" id="UP000032305"/>
    </source>
</evidence>
<dbReference type="AlphaFoldDB" id="A0A0A1W9E5"/>
<feature type="compositionally biased region" description="Polar residues" evidence="1">
    <location>
        <begin position="215"/>
        <end position="228"/>
    </location>
</feature>
<dbReference type="EMBL" id="BBPI01000070">
    <property type="protein sequence ID" value="GAM01953.1"/>
    <property type="molecule type" value="Genomic_DNA"/>
</dbReference>
<keyword evidence="3" id="KW-1185">Reference proteome</keyword>
<proteinExistence type="predicted"/>
<evidence type="ECO:0000313" key="2">
    <source>
        <dbReference type="EMBL" id="GAM01953.1"/>
    </source>
</evidence>
<protein>
    <submittedName>
        <fullName evidence="2">Uncharacterized protein</fullName>
    </submittedName>
</protein>
<dbReference type="RefSeq" id="WP_042489508.1">
    <property type="nucleotide sequence ID" value="NZ_BBPI01000070.1"/>
</dbReference>
<dbReference type="Proteomes" id="UP000032305">
    <property type="component" value="Unassembled WGS sequence"/>
</dbReference>
<dbReference type="OrthoDB" id="8448751at2"/>
<gene>
    <name evidence="2" type="ORF">SP5_070_00360</name>
</gene>
<evidence type="ECO:0000256" key="1">
    <source>
        <dbReference type="SAM" id="MobiDB-lite"/>
    </source>
</evidence>
<organism evidence="2 3">
    <name type="scientific">Sphingomonas parapaucimobilis NBRC 15100</name>
    <dbReference type="NCBI Taxonomy" id="1219049"/>
    <lineage>
        <taxon>Bacteria</taxon>
        <taxon>Pseudomonadati</taxon>
        <taxon>Pseudomonadota</taxon>
        <taxon>Alphaproteobacteria</taxon>
        <taxon>Sphingomonadales</taxon>
        <taxon>Sphingomonadaceae</taxon>
        <taxon>Sphingomonas</taxon>
    </lineage>
</organism>
<name>A0A0A1W9E5_9SPHN</name>
<reference evidence="2 3" key="1">
    <citation type="submission" date="2014-11" db="EMBL/GenBank/DDBJ databases">
        <title>Whole genome shotgun sequence of Sphingomonas parapaucimobilis NBRC 15100.</title>
        <authorList>
            <person name="Katano-Makiyama Y."/>
            <person name="Hosoyama A."/>
            <person name="Hashimoto M."/>
            <person name="Hosoyama Y."/>
            <person name="Noguchi M."/>
            <person name="Numata M."/>
            <person name="Tsuchikane K."/>
            <person name="Hirakata S."/>
            <person name="Uohara A."/>
            <person name="Shimodaira J."/>
            <person name="Ohji S."/>
            <person name="Ichikawa N."/>
            <person name="Kimura A."/>
            <person name="Yamazoe A."/>
            <person name="Fujita N."/>
        </authorList>
    </citation>
    <scope>NUCLEOTIDE SEQUENCE [LARGE SCALE GENOMIC DNA]</scope>
    <source>
        <strain evidence="2 3">NBRC 15100</strain>
    </source>
</reference>